<feature type="signal peptide" evidence="18">
    <location>
        <begin position="1"/>
        <end position="18"/>
    </location>
</feature>
<evidence type="ECO:0000256" key="18">
    <source>
        <dbReference type="SAM" id="SignalP"/>
    </source>
</evidence>
<dbReference type="GO" id="GO:0005775">
    <property type="term" value="C:vacuolar lumen"/>
    <property type="evidence" value="ECO:0007669"/>
    <property type="project" value="UniProtKB-SubCell"/>
</dbReference>
<keyword evidence="6" id="KW-0926">Vacuole</keyword>
<reference evidence="21" key="1">
    <citation type="submission" date="2019-06" db="EMBL/GenBank/DDBJ databases">
        <title>Draft genome sequence of the griseofulvin-producing fungus Xylaria cubensis strain G536.</title>
        <authorList>
            <person name="Mead M.E."/>
            <person name="Raja H.A."/>
            <person name="Steenwyk J.L."/>
            <person name="Knowles S.L."/>
            <person name="Oberlies N.H."/>
            <person name="Rokas A."/>
        </authorList>
    </citation>
    <scope>NUCLEOTIDE SEQUENCE [LARGE SCALE GENOMIC DNA]</scope>
    <source>
        <strain evidence="21">G536</strain>
    </source>
</reference>
<protein>
    <recommendedName>
        <fullName evidence="15">Ribonuclease T2-like</fullName>
        <ecNumber evidence="4">4.6.1.19</ecNumber>
    </recommendedName>
</protein>
<evidence type="ECO:0000259" key="19">
    <source>
        <dbReference type="Pfam" id="PF25488"/>
    </source>
</evidence>
<feature type="active site" evidence="16">
    <location>
        <position position="138"/>
    </location>
</feature>
<comment type="subcellular location">
    <subcellularLocation>
        <location evidence="2">Cytoplasm</location>
    </subcellularLocation>
    <subcellularLocation>
        <location evidence="1">Vacuole lumen</location>
    </subcellularLocation>
</comment>
<evidence type="ECO:0000256" key="5">
    <source>
        <dbReference type="ARBA" id="ARBA00022490"/>
    </source>
</evidence>
<keyword evidence="9" id="KW-0255">Endonuclease</keyword>
<dbReference type="GO" id="GO:0005576">
    <property type="term" value="C:extracellular region"/>
    <property type="evidence" value="ECO:0007669"/>
    <property type="project" value="TreeGrafter"/>
</dbReference>
<evidence type="ECO:0000256" key="12">
    <source>
        <dbReference type="ARBA" id="ARBA00023180"/>
    </source>
</evidence>
<dbReference type="InterPro" id="IPR001568">
    <property type="entry name" value="RNase_T2-like"/>
</dbReference>
<dbReference type="Pfam" id="PF00445">
    <property type="entry name" value="Ribonuclease_T2"/>
    <property type="match status" value="1"/>
</dbReference>
<evidence type="ECO:0000256" key="15">
    <source>
        <dbReference type="ARBA" id="ARBA00071169"/>
    </source>
</evidence>
<evidence type="ECO:0000256" key="7">
    <source>
        <dbReference type="ARBA" id="ARBA00022722"/>
    </source>
</evidence>
<evidence type="ECO:0000256" key="16">
    <source>
        <dbReference type="PIRSR" id="PIRSR633697-1"/>
    </source>
</evidence>
<keyword evidence="11" id="KW-1015">Disulfide bond</keyword>
<dbReference type="InterPro" id="IPR018188">
    <property type="entry name" value="RNase_T2_His_AS_1"/>
</dbReference>
<evidence type="ECO:0000256" key="1">
    <source>
        <dbReference type="ARBA" id="ARBA00004410"/>
    </source>
</evidence>
<dbReference type="GO" id="GO:0033897">
    <property type="term" value="F:ribonuclease T2 activity"/>
    <property type="evidence" value="ECO:0007669"/>
    <property type="project" value="UniProtKB-EC"/>
</dbReference>
<keyword evidence="7" id="KW-0540">Nuclease</keyword>
<dbReference type="InterPro" id="IPR033697">
    <property type="entry name" value="Ribonuclease_T2_eukaryotic"/>
</dbReference>
<keyword evidence="12" id="KW-0325">Glycoprotein</keyword>
<comment type="caution">
    <text evidence="20">The sequence shown here is derived from an EMBL/GenBank/DDBJ whole genome shotgun (WGS) entry which is preliminary data.</text>
</comment>
<accession>A0A553HQ92</accession>
<dbReference type="SUPFAM" id="SSF55895">
    <property type="entry name" value="Ribonuclease Rh-like"/>
    <property type="match status" value="1"/>
</dbReference>
<evidence type="ECO:0000256" key="13">
    <source>
        <dbReference type="ARBA" id="ARBA00023239"/>
    </source>
</evidence>
<dbReference type="PANTHER" id="PTHR11240">
    <property type="entry name" value="RIBONUCLEASE T2"/>
    <property type="match status" value="1"/>
</dbReference>
<evidence type="ECO:0000256" key="3">
    <source>
        <dbReference type="ARBA" id="ARBA00007469"/>
    </source>
</evidence>
<evidence type="ECO:0000256" key="2">
    <source>
        <dbReference type="ARBA" id="ARBA00004496"/>
    </source>
</evidence>
<feature type="active site" evidence="16">
    <location>
        <position position="76"/>
    </location>
</feature>
<dbReference type="FunFam" id="3.90.730.10:FF:000004">
    <property type="entry name" value="Ribonuclease T2-like"/>
    <property type="match status" value="1"/>
</dbReference>
<dbReference type="PROSITE" id="PS00531">
    <property type="entry name" value="RNASE_T2_2"/>
    <property type="match status" value="1"/>
</dbReference>
<dbReference type="Gene3D" id="3.90.730.10">
    <property type="entry name" value="Ribonuclease T2-like"/>
    <property type="match status" value="1"/>
</dbReference>
<keyword evidence="10" id="KW-0378">Hydrolase</keyword>
<keyword evidence="13" id="KW-0456">Lyase</keyword>
<evidence type="ECO:0000256" key="4">
    <source>
        <dbReference type="ARBA" id="ARBA00012571"/>
    </source>
</evidence>
<gene>
    <name evidence="20" type="ORF">FHL15_009026</name>
</gene>
<dbReference type="AlphaFoldDB" id="A0A553HQ92"/>
<keyword evidence="21" id="KW-1185">Reference proteome</keyword>
<feature type="chain" id="PRO_5022063351" description="Ribonuclease T2-like" evidence="18">
    <location>
        <begin position="19"/>
        <end position="396"/>
    </location>
</feature>
<keyword evidence="8 18" id="KW-0732">Signal</keyword>
<evidence type="ECO:0000256" key="14">
    <source>
        <dbReference type="ARBA" id="ARBA00025494"/>
    </source>
</evidence>
<dbReference type="GO" id="GO:0006401">
    <property type="term" value="P:RNA catabolic process"/>
    <property type="evidence" value="ECO:0007669"/>
    <property type="project" value="TreeGrafter"/>
</dbReference>
<evidence type="ECO:0000256" key="11">
    <source>
        <dbReference type="ARBA" id="ARBA00023157"/>
    </source>
</evidence>
<dbReference type="InterPro" id="IPR057328">
    <property type="entry name" value="RNaseT2L_C"/>
</dbReference>
<evidence type="ECO:0000256" key="9">
    <source>
        <dbReference type="ARBA" id="ARBA00022759"/>
    </source>
</evidence>
<organism evidence="20 21">
    <name type="scientific">Xylaria flabelliformis</name>
    <dbReference type="NCBI Taxonomy" id="2512241"/>
    <lineage>
        <taxon>Eukaryota</taxon>
        <taxon>Fungi</taxon>
        <taxon>Dikarya</taxon>
        <taxon>Ascomycota</taxon>
        <taxon>Pezizomycotina</taxon>
        <taxon>Sordariomycetes</taxon>
        <taxon>Xylariomycetidae</taxon>
        <taxon>Xylariales</taxon>
        <taxon>Xylariaceae</taxon>
        <taxon>Xylaria</taxon>
    </lineage>
</organism>
<sequence length="396" mass="41427">MAFTVLSIALAAVPVTNALSLVNRATCSSTVESCSSGASSSSVSSCCVNKPGGQFLQTQFWDTDPVTGPSNSWTIHGLWPDNCDGTYDENCDSSRAYTDITTILQNNGKSSLLSYMQSYWQSNDGTPESFWEHEWSTHGTCVSTINPSCYSSYTKGQEAADYFQVVVDLFKTLDTYSALSAAGITPSSSKTYTSAQIQAALLKVTGKAAIISCSNSELYQVYYGFFVNGPLTNADFVASTVVGQSSNCPSSGIKYLPKSGSSPAPTTTKTSTTTTKTATGTFSGKGYLNAYYNGNQDGCLIAAGTWYTTGTCATYTATPSGSGFTLTSSKGNCGVVSGTFTCASGVSATVFNAVSGKLAYNGASTFYSNVVPTGSTQATVSTSSNTYSVTFQWQSA</sequence>
<dbReference type="InterPro" id="IPR036430">
    <property type="entry name" value="RNase_T2-like_sf"/>
</dbReference>
<dbReference type="PANTHER" id="PTHR11240:SF79">
    <property type="entry name" value="RIBONUCLEASE T2"/>
    <property type="match status" value="1"/>
</dbReference>
<dbReference type="GO" id="GO:0016787">
    <property type="term" value="F:hydrolase activity"/>
    <property type="evidence" value="ECO:0007669"/>
    <property type="project" value="UniProtKB-KW"/>
</dbReference>
<comment type="similarity">
    <text evidence="3 17">Belongs to the RNase T2 family.</text>
</comment>
<evidence type="ECO:0000256" key="6">
    <source>
        <dbReference type="ARBA" id="ARBA00022554"/>
    </source>
</evidence>
<evidence type="ECO:0000256" key="17">
    <source>
        <dbReference type="RuleBase" id="RU004328"/>
    </source>
</evidence>
<dbReference type="PROSITE" id="PS00530">
    <property type="entry name" value="RNASE_T2_1"/>
    <property type="match status" value="1"/>
</dbReference>
<evidence type="ECO:0000256" key="10">
    <source>
        <dbReference type="ARBA" id="ARBA00022801"/>
    </source>
</evidence>
<name>A0A553HQ92_9PEZI</name>
<feature type="domain" description="RNase T2-like C-terminal" evidence="19">
    <location>
        <begin position="281"/>
        <end position="395"/>
    </location>
</feature>
<evidence type="ECO:0000313" key="21">
    <source>
        <dbReference type="Proteomes" id="UP000319160"/>
    </source>
</evidence>
<dbReference type="InterPro" id="IPR033130">
    <property type="entry name" value="RNase_T2_His_AS_2"/>
</dbReference>
<keyword evidence="5" id="KW-0963">Cytoplasm</keyword>
<evidence type="ECO:0000313" key="20">
    <source>
        <dbReference type="EMBL" id="TRX90107.1"/>
    </source>
</evidence>
<dbReference type="Proteomes" id="UP000319160">
    <property type="component" value="Unassembled WGS sequence"/>
</dbReference>
<comment type="function">
    <text evidence="14">Rnase which modulates cell survival under stress conditions. Released from the vacuole to the cytoplasm during stress to promote tRNA and rRNA cleavage and to activate separately a downstream pathway that promotes cell death. Involved in cell size, vacuolar morphology and growth at high temperatures and high salt concentration.</text>
</comment>
<dbReference type="EC" id="4.6.1.19" evidence="4"/>
<dbReference type="CDD" id="cd01061">
    <property type="entry name" value="RNase_T2_euk"/>
    <property type="match status" value="1"/>
</dbReference>
<dbReference type="Pfam" id="PF25488">
    <property type="entry name" value="RNaseT2L_C"/>
    <property type="match status" value="1"/>
</dbReference>
<dbReference type="EMBL" id="VFLP01000059">
    <property type="protein sequence ID" value="TRX90107.1"/>
    <property type="molecule type" value="Genomic_DNA"/>
</dbReference>
<proteinExistence type="inferred from homology"/>
<evidence type="ECO:0000256" key="8">
    <source>
        <dbReference type="ARBA" id="ARBA00022729"/>
    </source>
</evidence>
<dbReference type="OrthoDB" id="435754at2759"/>
<dbReference type="GO" id="GO:0003723">
    <property type="term" value="F:RNA binding"/>
    <property type="evidence" value="ECO:0007669"/>
    <property type="project" value="InterPro"/>
</dbReference>
<feature type="active site" evidence="16">
    <location>
        <position position="134"/>
    </location>
</feature>